<dbReference type="InterPro" id="IPR019734">
    <property type="entry name" value="TPR_rpt"/>
</dbReference>
<dbReference type="EMBL" id="CP000884">
    <property type="protein sequence ID" value="ABX35144.1"/>
    <property type="molecule type" value="Genomic_DNA"/>
</dbReference>
<protein>
    <submittedName>
        <fullName evidence="5">TPR repeat-containing protein</fullName>
    </submittedName>
</protein>
<evidence type="ECO:0000256" key="3">
    <source>
        <dbReference type="PROSITE-ProRule" id="PRU00339"/>
    </source>
</evidence>
<evidence type="ECO:0000256" key="4">
    <source>
        <dbReference type="SAM" id="MobiDB-lite"/>
    </source>
</evidence>
<evidence type="ECO:0000313" key="5">
    <source>
        <dbReference type="EMBL" id="ABX35144.1"/>
    </source>
</evidence>
<dbReference type="InterPro" id="IPR011990">
    <property type="entry name" value="TPR-like_helical_dom_sf"/>
</dbReference>
<dbReference type="KEGG" id="dac:Daci_2506"/>
<keyword evidence="2 3" id="KW-0802">TPR repeat</keyword>
<dbReference type="SMART" id="SM00028">
    <property type="entry name" value="TPR"/>
    <property type="match status" value="2"/>
</dbReference>
<gene>
    <name evidence="5" type="ordered locus">Daci_2506</name>
</gene>
<dbReference type="Proteomes" id="UP000000784">
    <property type="component" value="Chromosome"/>
</dbReference>
<feature type="repeat" description="TPR" evidence="3">
    <location>
        <begin position="136"/>
        <end position="169"/>
    </location>
</feature>
<dbReference type="InterPro" id="IPR013105">
    <property type="entry name" value="TPR_2"/>
</dbReference>
<accession>A9BZ44</accession>
<dbReference type="AlphaFoldDB" id="A9BZ44"/>
<reference evidence="6" key="2">
    <citation type="submission" date="2007-11" db="EMBL/GenBank/DDBJ databases">
        <title>Complete sequence of Delftia acidovorans DSM 14801 / SPH-1.</title>
        <authorList>
            <person name="Copeland A."/>
            <person name="Lucas S."/>
            <person name="Lapidus A."/>
            <person name="Barry K."/>
            <person name="Glavina del Rio T."/>
            <person name="Dalin E."/>
            <person name="Tice H."/>
            <person name="Pitluck S."/>
            <person name="Lowry S."/>
            <person name="Clum A."/>
            <person name="Schmutz J."/>
            <person name="Larimer F."/>
            <person name="Land M."/>
            <person name="Hauser L."/>
            <person name="Kyrpides N."/>
            <person name="Kim E."/>
            <person name="Schleheck D."/>
            <person name="Richardson P."/>
        </authorList>
    </citation>
    <scope>NUCLEOTIDE SEQUENCE [LARGE SCALE GENOMIC DNA]</scope>
    <source>
        <strain evidence="6">DSM 14801 / SPH-1</strain>
    </source>
</reference>
<name>A9BZ44_DELAS</name>
<keyword evidence="1" id="KW-0677">Repeat</keyword>
<dbReference type="Pfam" id="PF13432">
    <property type="entry name" value="TPR_16"/>
    <property type="match status" value="1"/>
</dbReference>
<proteinExistence type="predicted"/>
<evidence type="ECO:0000256" key="1">
    <source>
        <dbReference type="ARBA" id="ARBA00022737"/>
    </source>
</evidence>
<dbReference type="SUPFAM" id="SSF48452">
    <property type="entry name" value="TPR-like"/>
    <property type="match status" value="1"/>
</dbReference>
<reference evidence="5 6" key="1">
    <citation type="journal article" date="2004" name="Appl. Environ. Microbiol.">
        <title>Mineralization of individual congeners of linear alkylbenzenesulfonate by defined pairs of heterotrophic bacteria.</title>
        <authorList>
            <person name="Schleheck D."/>
            <person name="Knepper T.P."/>
            <person name="Fischer K."/>
            <person name="Cook A.M."/>
        </authorList>
    </citation>
    <scope>NUCLEOTIDE SEQUENCE [LARGE SCALE GENOMIC DNA]</scope>
    <source>
        <strain evidence="6">DSM 14801 / SPH-1</strain>
    </source>
</reference>
<dbReference type="Gene3D" id="1.25.40.10">
    <property type="entry name" value="Tetratricopeptide repeat domain"/>
    <property type="match status" value="1"/>
</dbReference>
<dbReference type="Pfam" id="PF07719">
    <property type="entry name" value="TPR_2"/>
    <property type="match status" value="1"/>
</dbReference>
<dbReference type="PROSITE" id="PS50005">
    <property type="entry name" value="TPR"/>
    <property type="match status" value="1"/>
</dbReference>
<keyword evidence="6" id="KW-1185">Reference proteome</keyword>
<dbReference type="STRING" id="398578.Daci_2506"/>
<dbReference type="HOGENOM" id="CLU_068849_1_0_4"/>
<evidence type="ECO:0000256" key="2">
    <source>
        <dbReference type="ARBA" id="ARBA00022803"/>
    </source>
</evidence>
<feature type="region of interest" description="Disordered" evidence="4">
    <location>
        <begin position="1"/>
        <end position="39"/>
    </location>
</feature>
<organism evidence="5 6">
    <name type="scientific">Delftia acidovorans (strain DSM 14801 / SPH-1)</name>
    <dbReference type="NCBI Taxonomy" id="398578"/>
    <lineage>
        <taxon>Bacteria</taxon>
        <taxon>Pseudomonadati</taxon>
        <taxon>Pseudomonadota</taxon>
        <taxon>Betaproteobacteria</taxon>
        <taxon>Burkholderiales</taxon>
        <taxon>Comamonadaceae</taxon>
        <taxon>Delftia</taxon>
    </lineage>
</organism>
<sequence>MLSREQERQAQSPCDPAHPSATIDRSISPRRGAFPRGPESTYMPLRNSFRSALRLAALAALLATGHAHADDYTEVNQLLRNGKSTQALARADAYLAKNARDPQMRFLKAVALTDSGKTDEAIAALNQLIEDYPELPEPYNNLAVIYAGQNQLDKARSALESAVRNNPNYGVAYENLGDIHARLAYEAYSKAQGLDGRAASVRPKLKLLRDLLAPVTAAK</sequence>
<evidence type="ECO:0000313" key="6">
    <source>
        <dbReference type="Proteomes" id="UP000000784"/>
    </source>
</evidence>
<dbReference type="eggNOG" id="COG0457">
    <property type="taxonomic scope" value="Bacteria"/>
</dbReference>